<evidence type="ECO:0000256" key="4">
    <source>
        <dbReference type="ARBA" id="ARBA00011160"/>
    </source>
</evidence>
<dbReference type="AlphaFoldDB" id="A0A927MX75"/>
<dbReference type="PIRSF" id="PIRSF003097">
    <property type="entry name" value="FtsX"/>
    <property type="match status" value="1"/>
</dbReference>
<evidence type="ECO:0000256" key="5">
    <source>
        <dbReference type="ARBA" id="ARBA00021907"/>
    </source>
</evidence>
<dbReference type="InterPro" id="IPR040690">
    <property type="entry name" value="FtsX_ECD"/>
</dbReference>
<organism evidence="16 17">
    <name type="scientific">Actinopolymorpha pittospori</name>
    <dbReference type="NCBI Taxonomy" id="648752"/>
    <lineage>
        <taxon>Bacteria</taxon>
        <taxon>Bacillati</taxon>
        <taxon>Actinomycetota</taxon>
        <taxon>Actinomycetes</taxon>
        <taxon>Propionibacteriales</taxon>
        <taxon>Actinopolymorphaceae</taxon>
        <taxon>Actinopolymorpha</taxon>
    </lineage>
</organism>
<evidence type="ECO:0000256" key="9">
    <source>
        <dbReference type="ARBA" id="ARBA00022989"/>
    </source>
</evidence>
<comment type="function">
    <text evidence="1">Part of the ABC transporter FtsEX involved in cellular division.</text>
</comment>
<comment type="subunit">
    <text evidence="4">Forms a membrane-associated complex with FtsE.</text>
</comment>
<dbReference type="Pfam" id="PF18075">
    <property type="entry name" value="FtsX_ECD"/>
    <property type="match status" value="1"/>
</dbReference>
<dbReference type="Pfam" id="PF02687">
    <property type="entry name" value="FtsX"/>
    <property type="match status" value="1"/>
</dbReference>
<evidence type="ECO:0000256" key="8">
    <source>
        <dbReference type="ARBA" id="ARBA00022692"/>
    </source>
</evidence>
<dbReference type="GO" id="GO:0005886">
    <property type="term" value="C:plasma membrane"/>
    <property type="evidence" value="ECO:0007669"/>
    <property type="project" value="UniProtKB-SubCell"/>
</dbReference>
<dbReference type="InterPro" id="IPR047929">
    <property type="entry name" value="FtsX_actino"/>
</dbReference>
<keyword evidence="8 13" id="KW-0812">Transmembrane</keyword>
<proteinExistence type="inferred from homology"/>
<keyword evidence="7 12" id="KW-0132">Cell division</keyword>
<keyword evidence="10 12" id="KW-0472">Membrane</keyword>
<keyword evidence="6 12" id="KW-1003">Cell membrane</keyword>
<evidence type="ECO:0000256" key="2">
    <source>
        <dbReference type="ARBA" id="ARBA00004651"/>
    </source>
</evidence>
<evidence type="ECO:0000259" key="14">
    <source>
        <dbReference type="Pfam" id="PF02687"/>
    </source>
</evidence>
<dbReference type="NCBIfam" id="NF038346">
    <property type="entry name" value="FtsX_actino"/>
    <property type="match status" value="1"/>
</dbReference>
<dbReference type="InterPro" id="IPR004513">
    <property type="entry name" value="FtsX"/>
</dbReference>
<dbReference type="RefSeq" id="WP_192751769.1">
    <property type="nucleotide sequence ID" value="NZ_BAABJL010000040.1"/>
</dbReference>
<dbReference type="EMBL" id="JADBEM010000001">
    <property type="protein sequence ID" value="MBE1607897.1"/>
    <property type="molecule type" value="Genomic_DNA"/>
</dbReference>
<comment type="subcellular location">
    <subcellularLocation>
        <location evidence="2">Cell membrane</location>
        <topology evidence="2">Multi-pass membrane protein</topology>
    </subcellularLocation>
</comment>
<gene>
    <name evidence="16" type="ORF">HEB94_004745</name>
</gene>
<dbReference type="InterPro" id="IPR003838">
    <property type="entry name" value="ABC3_permease_C"/>
</dbReference>
<keyword evidence="11 12" id="KW-0131">Cell cycle</keyword>
<dbReference type="Proteomes" id="UP000638648">
    <property type="component" value="Unassembled WGS sequence"/>
</dbReference>
<comment type="caution">
    <text evidence="16">The sequence shown here is derived from an EMBL/GenBank/DDBJ whole genome shotgun (WGS) entry which is preliminary data.</text>
</comment>
<feature type="domain" description="ABC3 transporter permease C-terminal" evidence="14">
    <location>
        <begin position="182"/>
        <end position="297"/>
    </location>
</feature>
<feature type="transmembrane region" description="Helical" evidence="13">
    <location>
        <begin position="274"/>
        <end position="293"/>
    </location>
</feature>
<dbReference type="PANTHER" id="PTHR47755">
    <property type="entry name" value="CELL DIVISION PROTEIN FTSX"/>
    <property type="match status" value="1"/>
</dbReference>
<evidence type="ECO:0000256" key="12">
    <source>
        <dbReference type="PIRNR" id="PIRNR003097"/>
    </source>
</evidence>
<name>A0A927MX75_9ACTN</name>
<accession>A0A927MX75</accession>
<keyword evidence="9 13" id="KW-1133">Transmembrane helix</keyword>
<dbReference type="Gene3D" id="3.30.70.3040">
    <property type="match status" value="1"/>
</dbReference>
<evidence type="ECO:0000256" key="10">
    <source>
        <dbReference type="ARBA" id="ARBA00023136"/>
    </source>
</evidence>
<evidence type="ECO:0000256" key="13">
    <source>
        <dbReference type="SAM" id="Phobius"/>
    </source>
</evidence>
<feature type="domain" description="FtsX extracellular" evidence="15">
    <location>
        <begin position="56"/>
        <end position="158"/>
    </location>
</feature>
<evidence type="ECO:0000256" key="7">
    <source>
        <dbReference type="ARBA" id="ARBA00022618"/>
    </source>
</evidence>
<feature type="transmembrane region" description="Helical" evidence="13">
    <location>
        <begin position="177"/>
        <end position="198"/>
    </location>
</feature>
<feature type="transmembrane region" description="Helical" evidence="13">
    <location>
        <begin position="21"/>
        <end position="41"/>
    </location>
</feature>
<evidence type="ECO:0000259" key="15">
    <source>
        <dbReference type="Pfam" id="PF18075"/>
    </source>
</evidence>
<evidence type="ECO:0000256" key="6">
    <source>
        <dbReference type="ARBA" id="ARBA00022475"/>
    </source>
</evidence>
<dbReference type="PANTHER" id="PTHR47755:SF1">
    <property type="entry name" value="CELL DIVISION PROTEIN FTSX"/>
    <property type="match status" value="1"/>
</dbReference>
<protein>
    <recommendedName>
        <fullName evidence="5 12">Cell division protein FtsX</fullName>
    </recommendedName>
</protein>
<evidence type="ECO:0000256" key="11">
    <source>
        <dbReference type="ARBA" id="ARBA00023306"/>
    </source>
</evidence>
<dbReference type="GO" id="GO:0051301">
    <property type="term" value="P:cell division"/>
    <property type="evidence" value="ECO:0007669"/>
    <property type="project" value="UniProtKB-KW"/>
</dbReference>
<keyword evidence="17" id="KW-1185">Reference proteome</keyword>
<evidence type="ECO:0000256" key="1">
    <source>
        <dbReference type="ARBA" id="ARBA00003552"/>
    </source>
</evidence>
<sequence length="299" mass="32584">MQIRYAFSELGTGLRRNVTMTVAVIVTVWISLVLFGLGMLIRSEVGIVKGFWYDKVEIAVFMCNGVSSAPQCADGAVSAGQRGDIQQALESNPEVRKIFHETQQQAFARYQEIYKDAATAKVVEAKDLPESFRVSLKNPEDYQGVVSAVQGLPGVFSVQDSRQLLEPLFKGLNGLQWISIGLAGGLLVAAVLQIGNTIRLTVFSRRREIGIMRLVGASNFYIQLPFIVESVVAALVGAALACGTLAFTPLLTARLRTDIRAIPWIGWDETLTTMPILFGLGALLAILASFATLRKYLTV</sequence>
<reference evidence="16" key="1">
    <citation type="submission" date="2020-10" db="EMBL/GenBank/DDBJ databases">
        <title>Sequencing the genomes of 1000 actinobacteria strains.</title>
        <authorList>
            <person name="Klenk H.-P."/>
        </authorList>
    </citation>
    <scope>NUCLEOTIDE SEQUENCE</scope>
    <source>
        <strain evidence="16">DSM 45354</strain>
    </source>
</reference>
<evidence type="ECO:0000256" key="3">
    <source>
        <dbReference type="ARBA" id="ARBA00007379"/>
    </source>
</evidence>
<comment type="similarity">
    <text evidence="3 12">Belongs to the ABC-4 integral membrane protein family. FtsX subfamily.</text>
</comment>
<evidence type="ECO:0000313" key="16">
    <source>
        <dbReference type="EMBL" id="MBE1607897.1"/>
    </source>
</evidence>
<evidence type="ECO:0000313" key="17">
    <source>
        <dbReference type="Proteomes" id="UP000638648"/>
    </source>
</evidence>